<reference evidence="3 4" key="1">
    <citation type="submission" date="2018-08" db="EMBL/GenBank/DDBJ databases">
        <title>A genome reference for cultivated species of the human gut microbiota.</title>
        <authorList>
            <person name="Zou Y."/>
            <person name="Xue W."/>
            <person name="Luo G."/>
        </authorList>
    </citation>
    <scope>NUCLEOTIDE SEQUENCE [LARGE SCALE GENOMIC DNA]</scope>
    <source>
        <strain evidence="1 4">AF14-18</strain>
        <strain evidence="2 3">AM35-14</strain>
    </source>
</reference>
<dbReference type="EMBL" id="QRZM01000012">
    <property type="protein sequence ID" value="RGV72877.1"/>
    <property type="molecule type" value="Genomic_DNA"/>
</dbReference>
<evidence type="ECO:0000313" key="4">
    <source>
        <dbReference type="Proteomes" id="UP000284543"/>
    </source>
</evidence>
<name>A0A412YYX3_9FIRM</name>
<evidence type="ECO:0000313" key="3">
    <source>
        <dbReference type="Proteomes" id="UP000283975"/>
    </source>
</evidence>
<gene>
    <name evidence="2" type="ORF">DW839_16530</name>
    <name evidence="1" type="ORF">DWW02_23035</name>
</gene>
<comment type="caution">
    <text evidence="1">The sequence shown here is derived from an EMBL/GenBank/DDBJ whole genome shotgun (WGS) entry which is preliminary data.</text>
</comment>
<dbReference type="KEGG" id="cbol:CGC65_07955"/>
<dbReference type="RefSeq" id="WP_002569931.1">
    <property type="nucleotide sequence ID" value="NZ_CABKUK010000002.1"/>
</dbReference>
<evidence type="ECO:0000313" key="1">
    <source>
        <dbReference type="EMBL" id="RGV72877.1"/>
    </source>
</evidence>
<dbReference type="EMBL" id="QSHZ01000017">
    <property type="protein sequence ID" value="RHC54998.1"/>
    <property type="molecule type" value="Genomic_DNA"/>
</dbReference>
<protein>
    <submittedName>
        <fullName evidence="1">Uncharacterized protein</fullName>
    </submittedName>
</protein>
<proteinExistence type="predicted"/>
<sequence length="59" mass="6880">MRCPKCSGQMEINRIRTHLVWVDELDRIPDSKNQLGPTIAYVCTECGYIEFYRDLTSVN</sequence>
<dbReference type="AlphaFoldDB" id="A0A412YYX3"/>
<dbReference type="Proteomes" id="UP000283975">
    <property type="component" value="Unassembled WGS sequence"/>
</dbReference>
<organism evidence="1 4">
    <name type="scientific">Enterocloster bolteae</name>
    <dbReference type="NCBI Taxonomy" id="208479"/>
    <lineage>
        <taxon>Bacteria</taxon>
        <taxon>Bacillati</taxon>
        <taxon>Bacillota</taxon>
        <taxon>Clostridia</taxon>
        <taxon>Lachnospirales</taxon>
        <taxon>Lachnospiraceae</taxon>
        <taxon>Enterocloster</taxon>
    </lineage>
</organism>
<dbReference type="Proteomes" id="UP000284543">
    <property type="component" value="Unassembled WGS sequence"/>
</dbReference>
<accession>A0A412YYX3</accession>
<evidence type="ECO:0000313" key="2">
    <source>
        <dbReference type="EMBL" id="RHC54998.1"/>
    </source>
</evidence>